<proteinExistence type="predicted"/>
<feature type="transmembrane region" description="Helical" evidence="1">
    <location>
        <begin position="27"/>
        <end position="45"/>
    </location>
</feature>
<keyword evidence="1" id="KW-0812">Transmembrane</keyword>
<evidence type="ECO:0000313" key="3">
    <source>
        <dbReference type="Proteomes" id="UP000224871"/>
    </source>
</evidence>
<dbReference type="Proteomes" id="UP000224871">
    <property type="component" value="Unassembled WGS sequence"/>
</dbReference>
<accession>A0A2G0N1G8</accession>
<evidence type="ECO:0000256" key="1">
    <source>
        <dbReference type="SAM" id="Phobius"/>
    </source>
</evidence>
<keyword evidence="1" id="KW-0472">Membrane</keyword>
<organism evidence="2 3">
    <name type="scientific">Xenorhabdus innexi</name>
    <dbReference type="NCBI Taxonomy" id="290109"/>
    <lineage>
        <taxon>Bacteria</taxon>
        <taxon>Pseudomonadati</taxon>
        <taxon>Pseudomonadota</taxon>
        <taxon>Gammaproteobacteria</taxon>
        <taxon>Enterobacterales</taxon>
        <taxon>Morganellaceae</taxon>
        <taxon>Xenorhabdus</taxon>
    </lineage>
</organism>
<keyword evidence="3" id="KW-1185">Reference proteome</keyword>
<keyword evidence="1" id="KW-1133">Transmembrane helix</keyword>
<protein>
    <submittedName>
        <fullName evidence="2">Uncharacterized protein</fullName>
    </submittedName>
</protein>
<feature type="transmembrane region" description="Helical" evidence="1">
    <location>
        <begin position="98"/>
        <end position="122"/>
    </location>
</feature>
<reference evidence="2 3" key="1">
    <citation type="journal article" date="2017" name="Nat. Microbiol.">
        <title>Natural product diversity associated with the nematode symbionts Photorhabdus and Xenorhabdus.</title>
        <authorList>
            <person name="Tobias N.J."/>
            <person name="Wolff H."/>
            <person name="Djahanschiri B."/>
            <person name="Grundmann F."/>
            <person name="Kronenwerth M."/>
            <person name="Shi Y.M."/>
            <person name="Simonyi S."/>
            <person name="Grun P."/>
            <person name="Shapiro-Ilan D."/>
            <person name="Pidot S.J."/>
            <person name="Stinear T.P."/>
            <person name="Ebersberger I."/>
            <person name="Bode H.B."/>
        </authorList>
    </citation>
    <scope>NUCLEOTIDE SEQUENCE [LARGE SCALE GENOMIC DNA]</scope>
    <source>
        <strain evidence="2 3">DSM 16336</strain>
    </source>
</reference>
<dbReference type="EMBL" id="NIBU01000093">
    <property type="protein sequence ID" value="PHM28556.1"/>
    <property type="molecule type" value="Genomic_DNA"/>
</dbReference>
<evidence type="ECO:0000313" key="2">
    <source>
        <dbReference type="EMBL" id="PHM28556.1"/>
    </source>
</evidence>
<gene>
    <name evidence="2" type="ORF">Xinn_03818</name>
</gene>
<comment type="caution">
    <text evidence="2">The sequence shown here is derived from an EMBL/GenBank/DDBJ whole genome shotgun (WGS) entry which is preliminary data.</text>
</comment>
<feature type="transmembrane region" description="Helical" evidence="1">
    <location>
        <begin position="57"/>
        <end position="78"/>
    </location>
</feature>
<name>A0A2G0N1G8_9GAMM</name>
<sequence>MLSSLFFLAFCFVFTFMKKTDEQANTITFFILFLILLFISILTFVSNPIKKSESINSVYLTTFKMIWILSSCFLYSYSRGAVAEIFDISYESTFSKPTTIGITIIFTTMVYFIFIVLSPVLLDSVVISDFVR</sequence>